<sequence length="79" mass="8869">MSMQTIGKQMVTTAHEVVFCRNPREVTSACRPFKWEYTHFFNTPLSKIIGIIADGINMILMVFPASGSVMESSGRNEVE</sequence>
<accession>A0A4C1Z9F5</accession>
<organism evidence="1 2">
    <name type="scientific">Eumeta variegata</name>
    <name type="common">Bagworm moth</name>
    <name type="synonym">Eumeta japonica</name>
    <dbReference type="NCBI Taxonomy" id="151549"/>
    <lineage>
        <taxon>Eukaryota</taxon>
        <taxon>Metazoa</taxon>
        <taxon>Ecdysozoa</taxon>
        <taxon>Arthropoda</taxon>
        <taxon>Hexapoda</taxon>
        <taxon>Insecta</taxon>
        <taxon>Pterygota</taxon>
        <taxon>Neoptera</taxon>
        <taxon>Endopterygota</taxon>
        <taxon>Lepidoptera</taxon>
        <taxon>Glossata</taxon>
        <taxon>Ditrysia</taxon>
        <taxon>Tineoidea</taxon>
        <taxon>Psychidae</taxon>
        <taxon>Oiketicinae</taxon>
        <taxon>Eumeta</taxon>
    </lineage>
</organism>
<dbReference type="AlphaFoldDB" id="A0A4C1Z9F5"/>
<protein>
    <submittedName>
        <fullName evidence="1">Uncharacterized protein</fullName>
    </submittedName>
</protein>
<evidence type="ECO:0000313" key="1">
    <source>
        <dbReference type="EMBL" id="GBP84340.1"/>
    </source>
</evidence>
<proteinExistence type="predicted"/>
<evidence type="ECO:0000313" key="2">
    <source>
        <dbReference type="Proteomes" id="UP000299102"/>
    </source>
</evidence>
<dbReference type="Proteomes" id="UP000299102">
    <property type="component" value="Unassembled WGS sequence"/>
</dbReference>
<gene>
    <name evidence="1" type="ORF">EVAR_61557_1</name>
</gene>
<reference evidence="1 2" key="1">
    <citation type="journal article" date="2019" name="Commun. Biol.">
        <title>The bagworm genome reveals a unique fibroin gene that provides high tensile strength.</title>
        <authorList>
            <person name="Kono N."/>
            <person name="Nakamura H."/>
            <person name="Ohtoshi R."/>
            <person name="Tomita M."/>
            <person name="Numata K."/>
            <person name="Arakawa K."/>
        </authorList>
    </citation>
    <scope>NUCLEOTIDE SEQUENCE [LARGE SCALE GENOMIC DNA]</scope>
</reference>
<comment type="caution">
    <text evidence="1">The sequence shown here is derived from an EMBL/GenBank/DDBJ whole genome shotgun (WGS) entry which is preliminary data.</text>
</comment>
<keyword evidence="2" id="KW-1185">Reference proteome</keyword>
<name>A0A4C1Z9F5_EUMVA</name>
<dbReference type="EMBL" id="BGZK01001672">
    <property type="protein sequence ID" value="GBP84340.1"/>
    <property type="molecule type" value="Genomic_DNA"/>
</dbReference>